<sequence>MILQLNPTILVETPLGQGQALFLIDYGMHQNTCWVVALNENGIVKHFDCNDIVVSVNYTYHLNTKKHQNHSVGKERNQEQGKVAAPRNAALSSCA</sequence>
<keyword evidence="3" id="KW-1185">Reference proteome</keyword>
<dbReference type="AlphaFoldDB" id="K9UES6"/>
<dbReference type="EMBL" id="CP003600">
    <property type="protein sequence ID" value="AFY93153.1"/>
    <property type="molecule type" value="Genomic_DNA"/>
</dbReference>
<evidence type="ECO:0000313" key="3">
    <source>
        <dbReference type="Proteomes" id="UP000010366"/>
    </source>
</evidence>
<dbReference type="RefSeq" id="WP_015159315.1">
    <property type="nucleotide sequence ID" value="NC_019697.1"/>
</dbReference>
<gene>
    <name evidence="2" type="ORF">Cha6605_2058</name>
</gene>
<dbReference type="STRING" id="1173020.Cha6605_2058"/>
<name>K9UES6_CHAP6</name>
<reference evidence="2 3" key="1">
    <citation type="submission" date="2012-05" db="EMBL/GenBank/DDBJ databases">
        <title>Finished chromosome of genome of Chamaesiphon sp. PCC 6605.</title>
        <authorList>
            <consortium name="US DOE Joint Genome Institute"/>
            <person name="Gugger M."/>
            <person name="Coursin T."/>
            <person name="Rippka R."/>
            <person name="Tandeau De Marsac N."/>
            <person name="Huntemann M."/>
            <person name="Wei C.-L."/>
            <person name="Han J."/>
            <person name="Detter J.C."/>
            <person name="Han C."/>
            <person name="Tapia R."/>
            <person name="Chen A."/>
            <person name="Kyrpides N."/>
            <person name="Mavromatis K."/>
            <person name="Markowitz V."/>
            <person name="Szeto E."/>
            <person name="Ivanova N."/>
            <person name="Pagani I."/>
            <person name="Pati A."/>
            <person name="Goodwin L."/>
            <person name="Nordberg H.P."/>
            <person name="Cantor M.N."/>
            <person name="Hua S.X."/>
            <person name="Woyke T."/>
            <person name="Kerfeld C.A."/>
        </authorList>
    </citation>
    <scope>NUCLEOTIDE SEQUENCE [LARGE SCALE GENOMIC DNA]</scope>
    <source>
        <strain evidence="3">ATCC 27169 / PCC 6605</strain>
    </source>
</reference>
<dbReference type="HOGENOM" id="CLU_195735_0_0_3"/>
<accession>K9UES6</accession>
<dbReference type="Proteomes" id="UP000010366">
    <property type="component" value="Chromosome"/>
</dbReference>
<dbReference type="eggNOG" id="ENOG5034538">
    <property type="taxonomic scope" value="Bacteria"/>
</dbReference>
<proteinExistence type="predicted"/>
<dbReference type="OrthoDB" id="853387at2"/>
<dbReference type="KEGG" id="cmp:Cha6605_2058"/>
<evidence type="ECO:0000313" key="2">
    <source>
        <dbReference type="EMBL" id="AFY93153.1"/>
    </source>
</evidence>
<feature type="region of interest" description="Disordered" evidence="1">
    <location>
        <begin position="67"/>
        <end position="95"/>
    </location>
</feature>
<organism evidence="2 3">
    <name type="scientific">Chamaesiphon minutus (strain ATCC 27169 / PCC 6605)</name>
    <dbReference type="NCBI Taxonomy" id="1173020"/>
    <lineage>
        <taxon>Bacteria</taxon>
        <taxon>Bacillati</taxon>
        <taxon>Cyanobacteriota</taxon>
        <taxon>Cyanophyceae</taxon>
        <taxon>Gomontiellales</taxon>
        <taxon>Chamaesiphonaceae</taxon>
        <taxon>Chamaesiphon</taxon>
    </lineage>
</organism>
<evidence type="ECO:0000256" key="1">
    <source>
        <dbReference type="SAM" id="MobiDB-lite"/>
    </source>
</evidence>
<protein>
    <submittedName>
        <fullName evidence="2">Uncharacterized protein</fullName>
    </submittedName>
</protein>